<reference evidence="2" key="1">
    <citation type="submission" date="2022-01" db="EMBL/GenBank/DDBJ databases">
        <authorList>
            <person name="King R."/>
        </authorList>
    </citation>
    <scope>NUCLEOTIDE SEQUENCE</scope>
</reference>
<dbReference type="Proteomes" id="UP001153737">
    <property type="component" value="Chromosome 8"/>
</dbReference>
<reference evidence="2" key="2">
    <citation type="submission" date="2022-10" db="EMBL/GenBank/DDBJ databases">
        <authorList>
            <consortium name="ENA_rothamsted_submissions"/>
            <consortium name="culmorum"/>
            <person name="King R."/>
        </authorList>
    </citation>
    <scope>NUCLEOTIDE SEQUENCE</scope>
</reference>
<dbReference type="PANTHER" id="PTHR33173:SF2">
    <property type="entry name" value="MYND-TYPE DOMAIN-CONTAINING PROTEIN"/>
    <property type="match status" value="1"/>
</dbReference>
<dbReference type="PANTHER" id="PTHR33173">
    <property type="match status" value="1"/>
</dbReference>
<evidence type="ECO:0000256" key="1">
    <source>
        <dbReference type="SAM" id="MobiDB-lite"/>
    </source>
</evidence>
<evidence type="ECO:0000313" key="2">
    <source>
        <dbReference type="EMBL" id="CAG9824447.1"/>
    </source>
</evidence>
<evidence type="ECO:0000313" key="3">
    <source>
        <dbReference type="Proteomes" id="UP001153737"/>
    </source>
</evidence>
<proteinExistence type="predicted"/>
<keyword evidence="3" id="KW-1185">Reference proteome</keyword>
<protein>
    <submittedName>
        <fullName evidence="2">Uncharacterized protein</fullName>
    </submittedName>
</protein>
<dbReference type="EMBL" id="OU896714">
    <property type="protein sequence ID" value="CAG9824447.1"/>
    <property type="molecule type" value="Genomic_DNA"/>
</dbReference>
<feature type="region of interest" description="Disordered" evidence="1">
    <location>
        <begin position="385"/>
        <end position="434"/>
    </location>
</feature>
<feature type="region of interest" description="Disordered" evidence="1">
    <location>
        <begin position="308"/>
        <end position="330"/>
    </location>
</feature>
<gene>
    <name evidence="2" type="ORF">PHAECO_LOCUS11563</name>
</gene>
<accession>A0A9N9SNC5</accession>
<feature type="compositionally biased region" description="Polar residues" evidence="1">
    <location>
        <begin position="315"/>
        <end position="325"/>
    </location>
</feature>
<sequence length="1176" mass="135857">MDETEDFFVQVEKSLRIKIPHNVKLHLALSGFGNSVSLADITDKDIQDMELFAKTDLKEIVPNWNEYLGVFKEKIDSFRFFSGEKVLIYKMKEFAQKIRKDVEKDNNITSTSFSRAANARSINNDNKKKLDDRGDDSEQVQPRIQHDNLVEEVGMLRQVVKTGILNRIKSLKKEDHRICMEPFRDHEFIVKLDQLDNVYSNIKCPICEKEIKVQKFRNIHSCRWVTTNFTRHYVNHIPGLVSSSSSTGTEKESNKSTLFQKSIKTFITSESSRKTAEHAFNDVQSEKHSEKQNANIVIVTDVQVHPPTINKRNQDSLSSMDASTDTEQKKERLIQNDFRDEANSLLPHNALIGERDGERVGEQVGEPRTRLRRIFPRIAQTNFDDIITIPESEPLNKGPSKRRKIDESDELESEEKENQGENLENSSSDDSKPLQFFLKSRGCKETSSSAKQGKRSLEESIHLRKIDENRKWNRNKYTRASRNRRRRENISTKTKQYQLLITNYVEHLDQIEFVMKENDDLKKILFQEIPELNTTDTESNIPVFLKILNKAAQQNMKLTKNNKFSDDLLQFSVYLFIIGGRLLYESLYANLKKSLPSVSTVTRTIASTNNFEEGVLRFRELNEFLEKRKLPKIIWISEDATRITGRIQYNPTSDTLVGFVSPFEENGLPQKNAFVTSSAQEIESYFQNINKANYAYIIMAQTPIDKSPSFCVGVFGTDNRFTYTDCLRRLTTIKMEAEKYGIKVIGFSSDGDARLMKCMRIITDFPTTESIMPDENWDWFNMSLLPSTICIQDTVHIATKLRTRILKEHLPLILGNYEVKLSHLRTLIRKESKDKHFLTESDLKAEDKMNFKSAEKMCSEVVIQLLDKQGEDYIGTESNNKLGAITSFQFEENFPGDIEISSIINKALSDAYRVCTKLGMKVDLKYGKNVCFLNKHFDEQDKQFLEQGIDLSIDDLACDSNPDLLCSLENSVPTREEEIIWKAHDEIDIIERNGNATENVDLLSDLPTELKNFGNFLNIKDYGVQSSAKKGKHFLDVLIEGKVFTLKKSTLCWLFDNNSKLSSDRLLRFKSSDKKQSNSKVKDDVQIELEKYYAVFYSENWYIGRVISQISNICFKIKFLTSNLQDFVWPRHDDIQEVELEFIFYGPIKMIGVGNMTISMNDRDKINSIFKGMKRK</sequence>
<dbReference type="AlphaFoldDB" id="A0A9N9SNC5"/>
<name>A0A9N9SNC5_PHACE</name>
<organism evidence="2 3">
    <name type="scientific">Phaedon cochleariae</name>
    <name type="common">Mustard beetle</name>
    <dbReference type="NCBI Taxonomy" id="80249"/>
    <lineage>
        <taxon>Eukaryota</taxon>
        <taxon>Metazoa</taxon>
        <taxon>Ecdysozoa</taxon>
        <taxon>Arthropoda</taxon>
        <taxon>Hexapoda</taxon>
        <taxon>Insecta</taxon>
        <taxon>Pterygota</taxon>
        <taxon>Neoptera</taxon>
        <taxon>Endopterygota</taxon>
        <taxon>Coleoptera</taxon>
        <taxon>Polyphaga</taxon>
        <taxon>Cucujiformia</taxon>
        <taxon>Chrysomeloidea</taxon>
        <taxon>Chrysomelidae</taxon>
        <taxon>Chrysomelinae</taxon>
        <taxon>Chrysomelini</taxon>
        <taxon>Phaedon</taxon>
    </lineage>
</organism>
<dbReference type="OrthoDB" id="10064970at2759"/>